<comment type="similarity">
    <text evidence="1">Belongs to the bacterial solute-binding protein 8 family.</text>
</comment>
<evidence type="ECO:0000256" key="2">
    <source>
        <dbReference type="SAM" id="SignalP"/>
    </source>
</evidence>
<proteinExistence type="inferred from homology"/>
<dbReference type="SUPFAM" id="SSF53807">
    <property type="entry name" value="Helical backbone' metal receptor"/>
    <property type="match status" value="1"/>
</dbReference>
<dbReference type="Proteomes" id="UP000006160">
    <property type="component" value="Unassembled WGS sequence"/>
</dbReference>
<dbReference type="InterPro" id="IPR002491">
    <property type="entry name" value="ABC_transptr_periplasmic_BD"/>
</dbReference>
<comment type="caution">
    <text evidence="4">The sequence shown here is derived from an EMBL/GenBank/DDBJ whole genome shotgun (WGS) entry which is preliminary data.</text>
</comment>
<dbReference type="PROSITE" id="PS50983">
    <property type="entry name" value="FE_B12_PBP"/>
    <property type="match status" value="1"/>
</dbReference>
<dbReference type="InterPro" id="IPR050902">
    <property type="entry name" value="ABC_Transporter_SBP"/>
</dbReference>
<evidence type="ECO:0000256" key="1">
    <source>
        <dbReference type="ARBA" id="ARBA00008814"/>
    </source>
</evidence>
<dbReference type="EMBL" id="ACSJ01000007">
    <property type="protein sequence ID" value="EES90614.1"/>
    <property type="molecule type" value="Genomic_DNA"/>
</dbReference>
<keyword evidence="2" id="KW-0732">Signal</keyword>
<dbReference type="AlphaFoldDB" id="A0A9P2G647"/>
<accession>A0A9P2G647</accession>
<dbReference type="Gene3D" id="3.40.50.1980">
    <property type="entry name" value="Nitrogenase molybdenum iron protein domain"/>
    <property type="match status" value="2"/>
</dbReference>
<dbReference type="PANTHER" id="PTHR30535:SF34">
    <property type="entry name" value="MOLYBDATE-BINDING PROTEIN MOLA"/>
    <property type="match status" value="1"/>
</dbReference>
<dbReference type="Gene3D" id="1.20.58.2180">
    <property type="match status" value="1"/>
</dbReference>
<feature type="chain" id="PRO_5040308086" evidence="2">
    <location>
        <begin position="23"/>
        <end position="341"/>
    </location>
</feature>
<protein>
    <submittedName>
        <fullName evidence="4">Periplasmic binding protein</fullName>
    </submittedName>
</protein>
<dbReference type="Pfam" id="PF01497">
    <property type="entry name" value="Peripla_BP_2"/>
    <property type="match status" value="1"/>
</dbReference>
<reference evidence="4 5" key="1">
    <citation type="submission" date="2009-10" db="EMBL/GenBank/DDBJ databases">
        <authorList>
            <person name="Shrivastava S."/>
            <person name="Brinkac L.B."/>
            <person name="Brown J.L."/>
            <person name="Bruce D.B."/>
            <person name="Detter C."/>
            <person name="Green L.D."/>
            <person name="Munk C.A."/>
            <person name="Rogers Y.C."/>
            <person name="Tapia R."/>
            <person name="Saunders E.S."/>
            <person name="Sims D.R."/>
            <person name="Smith L.A."/>
            <person name="Smith T.J."/>
            <person name="Sutton G."/>
            <person name="Brettin T."/>
        </authorList>
    </citation>
    <scope>NUCLEOTIDE SEQUENCE [LARGE SCALE GENOMIC DNA]</scope>
    <source>
        <strain evidence="5">D str. 1873</strain>
    </source>
</reference>
<evidence type="ECO:0000313" key="4">
    <source>
        <dbReference type="EMBL" id="EES90614.1"/>
    </source>
</evidence>
<sequence length="341" mass="39032">MRKNKKIIVMLMAIMLVASLFGGCGKKQTASTNNMIEVQDQLGRKVKIKNNPQKIVSSYYIATSILLGLDGKDKLVAIEGKTKKRELYKKVDEKLLKLSAVGSGKEINVEECTKLKPDVVIIPTRLKKFIPQFEKLNIPVLAVQPETPESFNECVKLLGKVLGKEEKSNELLKYQEDILKDIKQKNQNDKNKPRIYLAGSNNILRTCTSKMYQNYMIDAVGGENVTKDLKDGYWANISVEQLIKYNPQVIYIVSYAKYKVEDVLKDSRLKGIDAVKNKKVYMFPGKFEAWDFPIPSSILGMLWMENNLHEDRVSKDELNKKIKEFYKKFYNIDISTKELGV</sequence>
<dbReference type="PANTHER" id="PTHR30535">
    <property type="entry name" value="VITAMIN B12-BINDING PROTEIN"/>
    <property type="match status" value="1"/>
</dbReference>
<gene>
    <name evidence="4" type="ORF">CLG_B0708</name>
</gene>
<evidence type="ECO:0000259" key="3">
    <source>
        <dbReference type="PROSITE" id="PS50983"/>
    </source>
</evidence>
<feature type="domain" description="Fe/B12 periplasmic-binding" evidence="3">
    <location>
        <begin position="54"/>
        <end position="312"/>
    </location>
</feature>
<organism evidence="4 5">
    <name type="scientific">Clostridium botulinum D str. 1873</name>
    <dbReference type="NCBI Taxonomy" id="592027"/>
    <lineage>
        <taxon>Bacteria</taxon>
        <taxon>Bacillati</taxon>
        <taxon>Bacillota</taxon>
        <taxon>Clostridia</taxon>
        <taxon>Eubacteriales</taxon>
        <taxon>Clostridiaceae</taxon>
        <taxon>Clostridium</taxon>
    </lineage>
</organism>
<name>A0A9P2G647_CLOBO</name>
<feature type="signal peptide" evidence="2">
    <location>
        <begin position="1"/>
        <end position="22"/>
    </location>
</feature>
<dbReference type="RefSeq" id="WP_003375108.1">
    <property type="nucleotide sequence ID" value="NZ_ACSJ01000007.1"/>
</dbReference>
<dbReference type="PROSITE" id="PS51257">
    <property type="entry name" value="PROKAR_LIPOPROTEIN"/>
    <property type="match status" value="1"/>
</dbReference>
<evidence type="ECO:0000313" key="5">
    <source>
        <dbReference type="Proteomes" id="UP000006160"/>
    </source>
</evidence>